<name>A0A699YB26_HAELA</name>
<dbReference type="Proteomes" id="UP000485058">
    <property type="component" value="Unassembled WGS sequence"/>
</dbReference>
<protein>
    <submittedName>
        <fullName evidence="2">Uncharacterized protein</fullName>
    </submittedName>
</protein>
<reference evidence="2 3" key="1">
    <citation type="submission" date="2020-02" db="EMBL/GenBank/DDBJ databases">
        <title>Draft genome sequence of Haematococcus lacustris strain NIES-144.</title>
        <authorList>
            <person name="Morimoto D."/>
            <person name="Nakagawa S."/>
            <person name="Yoshida T."/>
            <person name="Sawayama S."/>
        </authorList>
    </citation>
    <scope>NUCLEOTIDE SEQUENCE [LARGE SCALE GENOMIC DNA]</scope>
    <source>
        <strain evidence="2 3">NIES-144</strain>
    </source>
</reference>
<evidence type="ECO:0000256" key="1">
    <source>
        <dbReference type="SAM" id="MobiDB-lite"/>
    </source>
</evidence>
<gene>
    <name evidence="2" type="ORF">HaLaN_02166</name>
</gene>
<evidence type="ECO:0000313" key="2">
    <source>
        <dbReference type="EMBL" id="GFH07377.1"/>
    </source>
</evidence>
<comment type="caution">
    <text evidence="2">The sequence shown here is derived from an EMBL/GenBank/DDBJ whole genome shotgun (WGS) entry which is preliminary data.</text>
</comment>
<feature type="region of interest" description="Disordered" evidence="1">
    <location>
        <begin position="1"/>
        <end position="24"/>
    </location>
</feature>
<accession>A0A699YB26</accession>
<proteinExistence type="predicted"/>
<sequence>MRHAGNGAGTVWGAAGARPAQSQEAPGLLHVRRFEQHGCDMLAVPKSRQILTAHLATCVCSSCDPNSMSNQYDLAEAMEGGSGADATLCGGEDPKPRSGGG</sequence>
<evidence type="ECO:0000313" key="3">
    <source>
        <dbReference type="Proteomes" id="UP000485058"/>
    </source>
</evidence>
<dbReference type="AlphaFoldDB" id="A0A699YB26"/>
<organism evidence="2 3">
    <name type="scientific">Haematococcus lacustris</name>
    <name type="common">Green alga</name>
    <name type="synonym">Haematococcus pluvialis</name>
    <dbReference type="NCBI Taxonomy" id="44745"/>
    <lineage>
        <taxon>Eukaryota</taxon>
        <taxon>Viridiplantae</taxon>
        <taxon>Chlorophyta</taxon>
        <taxon>core chlorophytes</taxon>
        <taxon>Chlorophyceae</taxon>
        <taxon>CS clade</taxon>
        <taxon>Chlamydomonadales</taxon>
        <taxon>Haematococcaceae</taxon>
        <taxon>Haematococcus</taxon>
    </lineage>
</organism>
<dbReference type="EMBL" id="BLLF01000091">
    <property type="protein sequence ID" value="GFH07377.1"/>
    <property type="molecule type" value="Genomic_DNA"/>
</dbReference>
<keyword evidence="3" id="KW-1185">Reference proteome</keyword>
<feature type="compositionally biased region" description="Gly residues" evidence="1">
    <location>
        <begin position="1"/>
        <end position="10"/>
    </location>
</feature>